<evidence type="ECO:0000313" key="9">
    <source>
        <dbReference type="EMBL" id="PWF48431.1"/>
    </source>
</evidence>
<evidence type="ECO:0000259" key="8">
    <source>
        <dbReference type="Pfam" id="PF12704"/>
    </source>
</evidence>
<evidence type="ECO:0000256" key="6">
    <source>
        <dbReference type="SAM" id="Phobius"/>
    </source>
</evidence>
<feature type="transmembrane region" description="Helical" evidence="6">
    <location>
        <begin position="376"/>
        <end position="398"/>
    </location>
</feature>
<feature type="transmembrane region" description="Helical" evidence="6">
    <location>
        <begin position="286"/>
        <end position="306"/>
    </location>
</feature>
<accession>A0A2U2HLN1</accession>
<dbReference type="InterPro" id="IPR003838">
    <property type="entry name" value="ABC3_permease_C"/>
</dbReference>
<feature type="domain" description="MacB-like periplasmic core" evidence="8">
    <location>
        <begin position="20"/>
        <end position="239"/>
    </location>
</feature>
<keyword evidence="3 6" id="KW-0812">Transmembrane</keyword>
<dbReference type="GO" id="GO:0022857">
    <property type="term" value="F:transmembrane transporter activity"/>
    <property type="evidence" value="ECO:0007669"/>
    <property type="project" value="TreeGrafter"/>
</dbReference>
<evidence type="ECO:0000256" key="2">
    <source>
        <dbReference type="ARBA" id="ARBA00022475"/>
    </source>
</evidence>
<keyword evidence="10" id="KW-1185">Reference proteome</keyword>
<dbReference type="Pfam" id="PF02687">
    <property type="entry name" value="FtsX"/>
    <property type="match status" value="1"/>
</dbReference>
<dbReference type="EMBL" id="PXWF02000196">
    <property type="protein sequence ID" value="PWF48431.1"/>
    <property type="molecule type" value="Genomic_DNA"/>
</dbReference>
<keyword evidence="4 6" id="KW-1133">Transmembrane helix</keyword>
<dbReference type="PANTHER" id="PTHR30572:SF18">
    <property type="entry name" value="ABC-TYPE MACROLIDE FAMILY EXPORT SYSTEM PERMEASE COMPONENT 2"/>
    <property type="match status" value="1"/>
</dbReference>
<comment type="caution">
    <text evidence="9">The sequence shown here is derived from an EMBL/GenBank/DDBJ whole genome shotgun (WGS) entry which is preliminary data.</text>
</comment>
<protein>
    <submittedName>
        <fullName evidence="9">ABC transporter permease</fullName>
    </submittedName>
</protein>
<evidence type="ECO:0000256" key="4">
    <source>
        <dbReference type="ARBA" id="ARBA00022989"/>
    </source>
</evidence>
<dbReference type="Proteomes" id="UP000241421">
    <property type="component" value="Unassembled WGS sequence"/>
</dbReference>
<feature type="transmembrane region" description="Helical" evidence="6">
    <location>
        <begin position="342"/>
        <end position="364"/>
    </location>
</feature>
<name>A0A2U2HLN1_9BURK</name>
<feature type="domain" description="ABC3 transporter permease C-terminal" evidence="7">
    <location>
        <begin position="292"/>
        <end position="408"/>
    </location>
</feature>
<organism evidence="9 10">
    <name type="scientific">Massilia glaciei</name>
    <dbReference type="NCBI Taxonomy" id="1524097"/>
    <lineage>
        <taxon>Bacteria</taxon>
        <taxon>Pseudomonadati</taxon>
        <taxon>Pseudomonadota</taxon>
        <taxon>Betaproteobacteria</taxon>
        <taxon>Burkholderiales</taxon>
        <taxon>Oxalobacteraceae</taxon>
        <taxon>Telluria group</taxon>
        <taxon>Massilia</taxon>
    </lineage>
</organism>
<evidence type="ECO:0000259" key="7">
    <source>
        <dbReference type="Pfam" id="PF02687"/>
    </source>
</evidence>
<keyword evidence="5 6" id="KW-0472">Membrane</keyword>
<dbReference type="OrthoDB" id="8740261at2"/>
<dbReference type="RefSeq" id="WP_106757626.1">
    <property type="nucleotide sequence ID" value="NZ_PXWF02000196.1"/>
</dbReference>
<dbReference type="AlphaFoldDB" id="A0A2U2HLN1"/>
<dbReference type="InterPro" id="IPR050250">
    <property type="entry name" value="Macrolide_Exporter_MacB"/>
</dbReference>
<dbReference type="PANTHER" id="PTHR30572">
    <property type="entry name" value="MEMBRANE COMPONENT OF TRANSPORTER-RELATED"/>
    <property type="match status" value="1"/>
</dbReference>
<dbReference type="GO" id="GO:0005886">
    <property type="term" value="C:plasma membrane"/>
    <property type="evidence" value="ECO:0007669"/>
    <property type="project" value="UniProtKB-SubCell"/>
</dbReference>
<dbReference type="Pfam" id="PF12704">
    <property type="entry name" value="MacB_PCD"/>
    <property type="match status" value="1"/>
</dbReference>
<feature type="transmembrane region" description="Helical" evidence="6">
    <location>
        <begin position="21"/>
        <end position="41"/>
    </location>
</feature>
<evidence type="ECO:0000256" key="1">
    <source>
        <dbReference type="ARBA" id="ARBA00004651"/>
    </source>
</evidence>
<reference evidence="9 10" key="1">
    <citation type="submission" date="2018-04" db="EMBL/GenBank/DDBJ databases">
        <title>Massilia violaceinigra sp. nov., a novel purple-pigmented bacterium isolated from Tianshan glacier, Xinjiang, China.</title>
        <authorList>
            <person name="Wang H."/>
        </authorList>
    </citation>
    <scope>NUCLEOTIDE SEQUENCE [LARGE SCALE GENOMIC DNA]</scope>
    <source>
        <strain evidence="9 10">B448-2</strain>
    </source>
</reference>
<evidence type="ECO:0000256" key="5">
    <source>
        <dbReference type="ARBA" id="ARBA00023136"/>
    </source>
</evidence>
<gene>
    <name evidence="9" type="ORF">C7C56_011980</name>
</gene>
<keyword evidence="2" id="KW-1003">Cell membrane</keyword>
<evidence type="ECO:0000256" key="3">
    <source>
        <dbReference type="ARBA" id="ARBA00022692"/>
    </source>
</evidence>
<sequence>MFKNYLLTAYKVFMRRKLFTAINLLCIVLTLVVLLVITAMLQHAFYPVGVEGKSARFLQVMQVQLSGPSGKGGHRRMNTPVGYKVIDKYFRPMKSVELVSAVTLARTVSVYQQGRVTTVELRRADANYWKILDFTVLSGRVPSEDDVARGRFVAVLNATTAAKLFPGSAALGQKFSAGGQTFEVIGVVEDEMHVNAYADVWVPVTTYPTTNYKNEMNGDFTALLLAGSAADVPQIRDEVALIAKTMQFDDPTKWNEANFWADSKLDLFAREIMGSQDEADSGAGRLLALIAALMLVFMLLPALNLVNLNMGRIMERSSEIGVRKAFGATSAQLVWQLVIENILLCVVGGLIGLLCAQGILMWISNSDLIPYTKIDVNLAVFGYGMLITIVFGLLSGVIPAWKMSRLDPVFALKGAA</sequence>
<comment type="subcellular location">
    <subcellularLocation>
        <location evidence="1">Cell membrane</location>
        <topology evidence="1">Multi-pass membrane protein</topology>
    </subcellularLocation>
</comment>
<proteinExistence type="predicted"/>
<evidence type="ECO:0000313" key="10">
    <source>
        <dbReference type="Proteomes" id="UP000241421"/>
    </source>
</evidence>
<dbReference type="InterPro" id="IPR025857">
    <property type="entry name" value="MacB_PCD"/>
</dbReference>